<name>A0A1W6Z396_9BORD</name>
<dbReference type="AlphaFoldDB" id="A0A1W6Z396"/>
<dbReference type="SUPFAM" id="SSF144059">
    <property type="entry name" value="ImpE-like"/>
    <property type="match status" value="1"/>
</dbReference>
<dbReference type="Gene3D" id="1.25.40.10">
    <property type="entry name" value="Tetratricopeptide repeat domain"/>
    <property type="match status" value="1"/>
</dbReference>
<organism evidence="1 2">
    <name type="scientific">Bordetella genomosp. 9</name>
    <dbReference type="NCBI Taxonomy" id="1416803"/>
    <lineage>
        <taxon>Bacteria</taxon>
        <taxon>Pseudomonadati</taxon>
        <taxon>Pseudomonadota</taxon>
        <taxon>Betaproteobacteria</taxon>
        <taxon>Burkholderiales</taxon>
        <taxon>Alcaligenaceae</taxon>
        <taxon>Bordetella</taxon>
    </lineage>
</organism>
<proteinExistence type="predicted"/>
<dbReference type="Proteomes" id="UP000194139">
    <property type="component" value="Chromosome"/>
</dbReference>
<reference evidence="1 2" key="1">
    <citation type="submission" date="2017-05" db="EMBL/GenBank/DDBJ databases">
        <title>Complete and WGS of Bordetella genogroups.</title>
        <authorList>
            <person name="Spilker T."/>
            <person name="LiPuma J."/>
        </authorList>
    </citation>
    <scope>NUCLEOTIDE SEQUENCE [LARGE SCALE GENOMIC DNA]</scope>
    <source>
        <strain evidence="1 2">AU17164</strain>
    </source>
</reference>
<dbReference type="EMBL" id="CP021109">
    <property type="protein sequence ID" value="ARP87822.1"/>
    <property type="molecule type" value="Genomic_DNA"/>
</dbReference>
<dbReference type="RefSeq" id="WP_086073091.1">
    <property type="nucleotide sequence ID" value="NZ_CP021109.1"/>
</dbReference>
<dbReference type="InterPro" id="IPR009211">
    <property type="entry name" value="TagJ"/>
</dbReference>
<protein>
    <submittedName>
        <fullName evidence="1">ImpE family protein</fullName>
    </submittedName>
</protein>
<keyword evidence="2" id="KW-1185">Reference proteome</keyword>
<gene>
    <name evidence="1" type="ORF">CAL13_17585</name>
</gene>
<dbReference type="InterPro" id="IPR011990">
    <property type="entry name" value="TPR-like_helical_dom_sf"/>
</dbReference>
<dbReference type="Pfam" id="PF07024">
    <property type="entry name" value="ImpE"/>
    <property type="match status" value="1"/>
</dbReference>
<sequence>MTTGGFALRSGSLAQHLDAVSAQIRRHPGDADLRARLFQLLAVQGEWERAAEQIRLCAELNPQSAPMALTYDRAIAAERRRETVLAGQAEPHVPGPRPAWLDMLLDALRHDADAPTAASELRGRAFDAAQTAAGTLSCAGYETPAAFNWIADGDSRLGPVFEFIQDANYAWLPFSHVRQVRLLPPEGLSDVLWAQAEATLADGRVLHVLVPARYPAPSGVRTADQEEAVKLGRLTQWTPLHDDTYAGVGQKMWVTDQGEYGLLDIRLLELA</sequence>
<evidence type="ECO:0000313" key="1">
    <source>
        <dbReference type="EMBL" id="ARP87822.1"/>
    </source>
</evidence>
<evidence type="ECO:0000313" key="2">
    <source>
        <dbReference type="Proteomes" id="UP000194139"/>
    </source>
</evidence>
<dbReference type="PIRSF" id="PIRSF029288">
    <property type="entry name" value="SciE_ImpE"/>
    <property type="match status" value="1"/>
</dbReference>
<accession>A0A1W6Z396</accession>